<dbReference type="Proteomes" id="UP000301309">
    <property type="component" value="Unassembled WGS sequence"/>
</dbReference>
<accession>A0A4D4LEG1</accession>
<evidence type="ECO:0000256" key="1">
    <source>
        <dbReference type="SAM" id="MobiDB-lite"/>
    </source>
</evidence>
<feature type="compositionally biased region" description="Gly residues" evidence="1">
    <location>
        <begin position="33"/>
        <end position="50"/>
    </location>
</feature>
<evidence type="ECO:0000313" key="3">
    <source>
        <dbReference type="Proteomes" id="UP000301309"/>
    </source>
</evidence>
<organism evidence="2 3">
    <name type="scientific">Streptomyces violaceusniger</name>
    <dbReference type="NCBI Taxonomy" id="68280"/>
    <lineage>
        <taxon>Bacteria</taxon>
        <taxon>Bacillati</taxon>
        <taxon>Actinomycetota</taxon>
        <taxon>Actinomycetes</taxon>
        <taxon>Kitasatosporales</taxon>
        <taxon>Streptomycetaceae</taxon>
        <taxon>Streptomyces</taxon>
        <taxon>Streptomyces violaceusniger group</taxon>
    </lineage>
</organism>
<dbReference type="EMBL" id="BJHW01000001">
    <property type="protein sequence ID" value="GDY57490.1"/>
    <property type="molecule type" value="Genomic_DNA"/>
</dbReference>
<proteinExistence type="predicted"/>
<gene>
    <name evidence="2" type="ORF">SVIO_081130</name>
</gene>
<feature type="region of interest" description="Disordered" evidence="1">
    <location>
        <begin position="1"/>
        <end position="50"/>
    </location>
</feature>
<keyword evidence="3" id="KW-1185">Reference proteome</keyword>
<dbReference type="AlphaFoldDB" id="A0A4D4LEG1"/>
<sequence length="124" mass="12291">MGMSQGEFGADGPADRAARVAEALDAELVEGGQQPGGELGHGGGRMGGGAAVAGEVEAEDAPVAGELGYLAVPHVPGGAQRRSEDERGPVLGAIGPVLKCLRLAHPKTVSDPGGGVFGRDAPRM</sequence>
<name>A0A4D4LEG1_STRVO</name>
<protein>
    <submittedName>
        <fullName evidence="2">Uncharacterized protein</fullName>
    </submittedName>
</protein>
<reference evidence="2 3" key="1">
    <citation type="journal article" date="2020" name="Int. J. Syst. Evol. Microbiol.">
        <title>Reclassification of Streptomyces castelarensis and Streptomyces sporoclivatus as later heterotypic synonyms of Streptomyces antimycoticus.</title>
        <authorList>
            <person name="Komaki H."/>
            <person name="Tamura T."/>
        </authorList>
    </citation>
    <scope>NUCLEOTIDE SEQUENCE [LARGE SCALE GENOMIC DNA]</scope>
    <source>
        <strain evidence="2 3">NBRC 13459</strain>
    </source>
</reference>
<comment type="caution">
    <text evidence="2">The sequence shown here is derived from an EMBL/GenBank/DDBJ whole genome shotgun (WGS) entry which is preliminary data.</text>
</comment>
<evidence type="ECO:0000313" key="2">
    <source>
        <dbReference type="EMBL" id="GDY57490.1"/>
    </source>
</evidence>